<evidence type="ECO:0000313" key="1">
    <source>
        <dbReference type="EMBL" id="EET23398.1"/>
    </source>
</evidence>
<gene>
    <name evidence="1" type="ORF">VchoM_01425</name>
</gene>
<reference evidence="1" key="2">
    <citation type="submission" date="2008-07" db="EMBL/GenBank/DDBJ databases">
        <authorList>
            <consortium name="Broad Institute Genome Sequencing Platform"/>
            <person name="Colwell R."/>
            <person name="Grim C.J."/>
            <person name="Young S."/>
            <person name="Jaffe D."/>
            <person name="Gnerre S."/>
            <person name="Berlin A."/>
            <person name="Heiman D."/>
            <person name="Hepburn T."/>
            <person name="Shea T."/>
            <person name="Sykes S."/>
            <person name="Alvarado L."/>
            <person name="Kodira C."/>
            <person name="Heidelberg J."/>
            <person name="Lander E."/>
            <person name="Galagan J."/>
            <person name="Nusbaum C."/>
            <person name="Birren B."/>
        </authorList>
    </citation>
    <scope>NUCLEOTIDE SEQUENCE [LARGE SCALE GENOMIC DNA]</scope>
    <source>
        <strain evidence="1">MO10</strain>
    </source>
</reference>
<reference evidence="1" key="1">
    <citation type="submission" date="2005-09" db="EMBL/GenBank/DDBJ databases">
        <title>Annotation of Vibrio cholerae MO10.</title>
        <authorList>
            <person name="Colwell R."/>
            <person name="Grim C.J."/>
            <person name="Young S."/>
            <person name="Jaffe D."/>
            <person name="Gnerre S."/>
            <person name="Berlin A."/>
            <person name="Heiman D."/>
            <person name="Hepburn T."/>
            <person name="Shea T."/>
            <person name="Sykes S."/>
            <person name="Yandava C."/>
            <person name="Alvarado L."/>
            <person name="Kodira C."/>
            <person name="Borodovsky M."/>
            <person name="Heidelberg J."/>
            <person name="Lander E."/>
            <person name="Galagan J."/>
            <person name="Nusbaum C."/>
            <person name="Birren B."/>
        </authorList>
    </citation>
    <scope>NUCLEOTIDE SEQUENCE [LARGE SCALE GENOMIC DNA]</scope>
    <source>
        <strain evidence="1">MO10</strain>
    </source>
</reference>
<dbReference type="HOGENOM" id="CLU_210370_1_0_6"/>
<dbReference type="InterPro" id="IPR054184">
    <property type="entry name" value="DUF6890"/>
</dbReference>
<sequence length="44" mass="5282">MRRHYLPNEDDDPQSLARALWLDKLEKDRTEHAVMSAISKLFKR</sequence>
<dbReference type="AlphaFoldDB" id="A0A0X1KYQ8"/>
<proteinExistence type="predicted"/>
<name>A0A0X1KYQ8_VIBCO</name>
<accession>A0A0X1KYQ8</accession>
<organism evidence="1">
    <name type="scientific">Vibrio cholerae (strain MO10)</name>
    <dbReference type="NCBI Taxonomy" id="345072"/>
    <lineage>
        <taxon>Bacteria</taxon>
        <taxon>Pseudomonadati</taxon>
        <taxon>Pseudomonadota</taxon>
        <taxon>Gammaproteobacteria</taxon>
        <taxon>Vibrionales</taxon>
        <taxon>Vibrionaceae</taxon>
        <taxon>Vibrio</taxon>
    </lineage>
</organism>
<dbReference type="Proteomes" id="UP000004687">
    <property type="component" value="Unassembled WGS sequence"/>
</dbReference>
<dbReference type="Pfam" id="PF21830">
    <property type="entry name" value="DUF6890"/>
    <property type="match status" value="1"/>
</dbReference>
<protein>
    <submittedName>
        <fullName evidence="1">Uncharacterized protein</fullName>
    </submittedName>
</protein>
<dbReference type="EMBL" id="DS990136">
    <property type="protein sequence ID" value="EET23398.1"/>
    <property type="molecule type" value="Genomic_DNA"/>
</dbReference>
<dbReference type="RefSeq" id="WP_001252563.1">
    <property type="nucleotide sequence ID" value="NZ_CP060094.1"/>
</dbReference>